<proteinExistence type="predicted"/>
<comment type="caution">
    <text evidence="2">The sequence shown here is derived from an EMBL/GenBank/DDBJ whole genome shotgun (WGS) entry which is preliminary data.</text>
</comment>
<dbReference type="Proteomes" id="UP001153076">
    <property type="component" value="Unassembled WGS sequence"/>
</dbReference>
<protein>
    <submittedName>
        <fullName evidence="2">Uncharacterized protein</fullName>
    </submittedName>
</protein>
<feature type="region of interest" description="Disordered" evidence="1">
    <location>
        <begin position="36"/>
        <end position="161"/>
    </location>
</feature>
<dbReference type="AlphaFoldDB" id="A0A9Q1JMP4"/>
<gene>
    <name evidence="2" type="ORF">Cgig2_024283</name>
</gene>
<evidence type="ECO:0000313" key="3">
    <source>
        <dbReference type="Proteomes" id="UP001153076"/>
    </source>
</evidence>
<dbReference type="EMBL" id="JAKOGI010001435">
    <property type="protein sequence ID" value="KAJ8425628.1"/>
    <property type="molecule type" value="Genomic_DNA"/>
</dbReference>
<feature type="compositionally biased region" description="Basic and acidic residues" evidence="1">
    <location>
        <begin position="110"/>
        <end position="122"/>
    </location>
</feature>
<keyword evidence="3" id="KW-1185">Reference proteome</keyword>
<evidence type="ECO:0000313" key="2">
    <source>
        <dbReference type="EMBL" id="KAJ8425628.1"/>
    </source>
</evidence>
<reference evidence="2" key="1">
    <citation type="submission" date="2022-04" db="EMBL/GenBank/DDBJ databases">
        <title>Carnegiea gigantea Genome sequencing and assembly v2.</title>
        <authorList>
            <person name="Copetti D."/>
            <person name="Sanderson M.J."/>
            <person name="Burquez A."/>
            <person name="Wojciechowski M.F."/>
        </authorList>
    </citation>
    <scope>NUCLEOTIDE SEQUENCE</scope>
    <source>
        <strain evidence="2">SGP5-SGP5p</strain>
        <tissue evidence="2">Aerial part</tissue>
    </source>
</reference>
<accession>A0A9Q1JMP4</accession>
<organism evidence="2 3">
    <name type="scientific">Carnegiea gigantea</name>
    <dbReference type="NCBI Taxonomy" id="171969"/>
    <lineage>
        <taxon>Eukaryota</taxon>
        <taxon>Viridiplantae</taxon>
        <taxon>Streptophyta</taxon>
        <taxon>Embryophyta</taxon>
        <taxon>Tracheophyta</taxon>
        <taxon>Spermatophyta</taxon>
        <taxon>Magnoliopsida</taxon>
        <taxon>eudicotyledons</taxon>
        <taxon>Gunneridae</taxon>
        <taxon>Pentapetalae</taxon>
        <taxon>Caryophyllales</taxon>
        <taxon>Cactineae</taxon>
        <taxon>Cactaceae</taxon>
        <taxon>Cactoideae</taxon>
        <taxon>Echinocereeae</taxon>
        <taxon>Carnegiea</taxon>
    </lineage>
</organism>
<feature type="compositionally biased region" description="Basic and acidic residues" evidence="1">
    <location>
        <begin position="59"/>
        <end position="81"/>
    </location>
</feature>
<name>A0A9Q1JMP4_9CARY</name>
<evidence type="ECO:0000256" key="1">
    <source>
        <dbReference type="SAM" id="MobiDB-lite"/>
    </source>
</evidence>
<sequence>MRTNPKEATRLLLKRVRLCSTLSRLKYQLCSRPLAQKYHPPHNTKEPAQQSKQALSLVAKDKQPQSEKTDNSPPARHEVAKQTKPTVHGESCKKTTKYAPQATNSSKLKLTKEVLPEKDDGKCVGVARTPKKLEEVGPSDALRKRQPNNLPLAYCSPMSSG</sequence>